<keyword evidence="2" id="KW-1185">Reference proteome</keyword>
<accession>A0AAV6LQC0</accession>
<reference evidence="1" key="1">
    <citation type="submission" date="2020-08" db="EMBL/GenBank/DDBJ databases">
        <title>Plant Genome Project.</title>
        <authorList>
            <person name="Zhang R.-G."/>
        </authorList>
    </citation>
    <scope>NUCLEOTIDE SEQUENCE</scope>
    <source>
        <strain evidence="1">WSP0</strain>
        <tissue evidence="1">Leaf</tissue>
    </source>
</reference>
<dbReference type="Proteomes" id="UP000823749">
    <property type="component" value="Chromosome 1"/>
</dbReference>
<evidence type="ECO:0000313" key="2">
    <source>
        <dbReference type="Proteomes" id="UP000823749"/>
    </source>
</evidence>
<organism evidence="1 2">
    <name type="scientific">Rhododendron griersonianum</name>
    <dbReference type="NCBI Taxonomy" id="479676"/>
    <lineage>
        <taxon>Eukaryota</taxon>
        <taxon>Viridiplantae</taxon>
        <taxon>Streptophyta</taxon>
        <taxon>Embryophyta</taxon>
        <taxon>Tracheophyta</taxon>
        <taxon>Spermatophyta</taxon>
        <taxon>Magnoliopsida</taxon>
        <taxon>eudicotyledons</taxon>
        <taxon>Gunneridae</taxon>
        <taxon>Pentapetalae</taxon>
        <taxon>asterids</taxon>
        <taxon>Ericales</taxon>
        <taxon>Ericaceae</taxon>
        <taxon>Ericoideae</taxon>
        <taxon>Rhodoreae</taxon>
        <taxon>Rhododendron</taxon>
    </lineage>
</organism>
<proteinExistence type="predicted"/>
<evidence type="ECO:0000313" key="1">
    <source>
        <dbReference type="EMBL" id="KAG5567370.1"/>
    </source>
</evidence>
<name>A0AAV6LQC0_9ERIC</name>
<dbReference type="AlphaFoldDB" id="A0AAV6LQC0"/>
<protein>
    <submittedName>
        <fullName evidence="1">Uncharacterized protein</fullName>
    </submittedName>
</protein>
<gene>
    <name evidence="1" type="ORF">RHGRI_002806</name>
</gene>
<sequence length="97" mass="11556">MKLKLLQERLCIVQAEPFSQDNLIREREIVKEIEILLLREEMALHQRARVNWMSYGDKNSTFFHACMNQRRQRNQLLMLKVAGGNWVEDEEGINDLI</sequence>
<dbReference type="EMBL" id="JACTNZ010000001">
    <property type="protein sequence ID" value="KAG5567370.1"/>
    <property type="molecule type" value="Genomic_DNA"/>
</dbReference>
<comment type="caution">
    <text evidence="1">The sequence shown here is derived from an EMBL/GenBank/DDBJ whole genome shotgun (WGS) entry which is preliminary data.</text>
</comment>